<feature type="transmembrane region" description="Helical" evidence="4">
    <location>
        <begin position="433"/>
        <end position="458"/>
    </location>
</feature>
<evidence type="ECO:0000313" key="5">
    <source>
        <dbReference type="EMBL" id="TLS35342.1"/>
    </source>
</evidence>
<evidence type="ECO:0000256" key="4">
    <source>
        <dbReference type="SAM" id="Phobius"/>
    </source>
</evidence>
<dbReference type="EMBL" id="SWLG01000023">
    <property type="protein sequence ID" value="TLS35342.1"/>
    <property type="molecule type" value="Genomic_DNA"/>
</dbReference>
<organism evidence="5 6">
    <name type="scientific">Exobacillus caeni</name>
    <dbReference type="NCBI Taxonomy" id="2574798"/>
    <lineage>
        <taxon>Bacteria</taxon>
        <taxon>Bacillati</taxon>
        <taxon>Bacillota</taxon>
        <taxon>Bacilli</taxon>
        <taxon>Bacillales</taxon>
        <taxon>Guptibacillaceae</taxon>
        <taxon>Exobacillus</taxon>
    </lineage>
</organism>
<accession>A0A5R9EVT7</accession>
<feature type="region of interest" description="Disordered" evidence="3">
    <location>
        <begin position="1"/>
        <end position="24"/>
    </location>
</feature>
<feature type="transmembrane region" description="Helical" evidence="4">
    <location>
        <begin position="308"/>
        <end position="329"/>
    </location>
</feature>
<comment type="similarity">
    <text evidence="1">Belongs to the GerABKA family.</text>
</comment>
<dbReference type="InterPro" id="IPR004995">
    <property type="entry name" value="Spore_Ger"/>
</dbReference>
<dbReference type="PANTHER" id="PTHR22550">
    <property type="entry name" value="SPORE GERMINATION PROTEIN"/>
    <property type="match status" value="1"/>
</dbReference>
<dbReference type="Pfam" id="PF03323">
    <property type="entry name" value="GerA"/>
    <property type="match status" value="1"/>
</dbReference>
<evidence type="ECO:0000256" key="3">
    <source>
        <dbReference type="SAM" id="MobiDB-lite"/>
    </source>
</evidence>
<keyword evidence="4" id="KW-1133">Transmembrane helix</keyword>
<feature type="compositionally biased region" description="Basic and acidic residues" evidence="3">
    <location>
        <begin position="10"/>
        <end position="24"/>
    </location>
</feature>
<dbReference type="RefSeq" id="WP_138129110.1">
    <property type="nucleotide sequence ID" value="NZ_SWLG01000023.1"/>
</dbReference>
<dbReference type="PANTHER" id="PTHR22550:SF5">
    <property type="entry name" value="LEUCINE ZIPPER PROTEIN 4"/>
    <property type="match status" value="1"/>
</dbReference>
<sequence>MKIYRNKNKQAKEKSAGKHLDKDAISPEVDENIETIKQRLGDPFDFMARSYSYGKDRFALCYIDGMVSKDDLERTIVYPLMDWLRENDSFDTIGDRDFRQHIQIPTKMKETTSLSSTMDDLLRGNIVLFVQGRRQAFIASDQEWATRAISEPESQTLIRGPREGFVETLSINATLIRRRITNPALRFKSFVIGKVTKTQILVTYIEGYVNENALKEVINRIESVDTLEVYETGMLEELMEEKGYSPFPTIQSTERPDVVCSALTEGKVSILMEGTPFVLIAPTTFMSFFQAAEDYYTRFDLSTFIRMIRFISFWISLALPATYVALTTFHQELIPTNLLVSLAAQREGIPFPALIEALVMEGVFEILREAGIRMPRQIGPAVSIVGAIVIGEAAVAAGLVSPAIVIVVSLTAIASFANPYYSISGSARLLRFILMLFAASAGIFGMIVFTLALFIHLVSLKSLGQPFLSPLAPLSVKKQKDAFFRFPLWWEDRKKKKKVGG</sequence>
<feature type="transmembrane region" description="Helical" evidence="4">
    <location>
        <begin position="379"/>
        <end position="397"/>
    </location>
</feature>
<dbReference type="GO" id="GO:0005886">
    <property type="term" value="C:plasma membrane"/>
    <property type="evidence" value="ECO:0007669"/>
    <property type="project" value="UniProtKB-SubCell"/>
</dbReference>
<proteinExistence type="inferred from homology"/>
<gene>
    <name evidence="5" type="ORF">FCL54_20865</name>
</gene>
<dbReference type="GO" id="GO:0009847">
    <property type="term" value="P:spore germination"/>
    <property type="evidence" value="ECO:0007669"/>
    <property type="project" value="UniProtKB-UniRule"/>
</dbReference>
<keyword evidence="4" id="KW-0812">Transmembrane</keyword>
<dbReference type="AlphaFoldDB" id="A0A5R9EVT7"/>
<comment type="caution">
    <text evidence="5">The sequence shown here is derived from an EMBL/GenBank/DDBJ whole genome shotgun (WGS) entry which is preliminary data.</text>
</comment>
<evidence type="ECO:0000256" key="1">
    <source>
        <dbReference type="ARBA" id="ARBA00005278"/>
    </source>
</evidence>
<dbReference type="PIRSF" id="PIRSF005690">
    <property type="entry name" value="GerBA"/>
    <property type="match status" value="1"/>
</dbReference>
<keyword evidence="6" id="KW-1185">Reference proteome</keyword>
<keyword evidence="2 4" id="KW-0472">Membrane</keyword>
<name>A0A5R9EVT7_9BACL</name>
<reference evidence="5 6" key="1">
    <citation type="submission" date="2019-04" db="EMBL/GenBank/DDBJ databases">
        <title>Bacillus caeni sp. nov., a bacterium isolated from mangrove sediment.</title>
        <authorList>
            <person name="Huang H."/>
            <person name="Mo K."/>
            <person name="Hu Y."/>
        </authorList>
    </citation>
    <scope>NUCLEOTIDE SEQUENCE [LARGE SCALE GENOMIC DNA]</scope>
    <source>
        <strain evidence="5 6">HB172195</strain>
    </source>
</reference>
<dbReference type="OrthoDB" id="9772630at2"/>
<evidence type="ECO:0000313" key="6">
    <source>
        <dbReference type="Proteomes" id="UP000308230"/>
    </source>
</evidence>
<protein>
    <submittedName>
        <fullName evidence="5">Spore germination protein</fullName>
    </submittedName>
</protein>
<dbReference type="InterPro" id="IPR050768">
    <property type="entry name" value="UPF0353/GerABKA_families"/>
</dbReference>
<feature type="transmembrane region" description="Helical" evidence="4">
    <location>
        <begin position="403"/>
        <end position="421"/>
    </location>
</feature>
<evidence type="ECO:0000256" key="2">
    <source>
        <dbReference type="ARBA" id="ARBA00023136"/>
    </source>
</evidence>
<dbReference type="Proteomes" id="UP000308230">
    <property type="component" value="Unassembled WGS sequence"/>
</dbReference>